<evidence type="ECO:0000256" key="3">
    <source>
        <dbReference type="ARBA" id="ARBA00022692"/>
    </source>
</evidence>
<reference evidence="7 8" key="1">
    <citation type="submission" date="2015-04" db="EMBL/GenBank/DDBJ databases">
        <title>Draft Genome Sequence of the Novel Agar-Digesting Marine Bacterium Q1.</title>
        <authorList>
            <person name="Li Y."/>
            <person name="Li D."/>
            <person name="Chen G."/>
            <person name="Du Z."/>
        </authorList>
    </citation>
    <scope>NUCLEOTIDE SEQUENCE [LARGE SCALE GENOMIC DNA]</scope>
    <source>
        <strain evidence="7 8">Q1</strain>
    </source>
</reference>
<feature type="transmembrane region" description="Helical" evidence="6">
    <location>
        <begin position="110"/>
        <end position="131"/>
    </location>
</feature>
<keyword evidence="3 6" id="KW-0812">Transmembrane</keyword>
<dbReference type="Pfam" id="PF01925">
    <property type="entry name" value="TauE"/>
    <property type="match status" value="1"/>
</dbReference>
<comment type="caution">
    <text evidence="7">The sequence shown here is derived from an EMBL/GenBank/DDBJ whole genome shotgun (WGS) entry which is preliminary data.</text>
</comment>
<dbReference type="Proteomes" id="UP000037600">
    <property type="component" value="Unassembled WGS sequence"/>
</dbReference>
<evidence type="ECO:0000256" key="5">
    <source>
        <dbReference type="ARBA" id="ARBA00023136"/>
    </source>
</evidence>
<evidence type="ECO:0000256" key="6">
    <source>
        <dbReference type="RuleBase" id="RU363041"/>
    </source>
</evidence>
<evidence type="ECO:0000256" key="1">
    <source>
        <dbReference type="ARBA" id="ARBA00004141"/>
    </source>
</evidence>
<organism evidence="7 8">
    <name type="scientific">Catenovulum maritimum</name>
    <dbReference type="NCBI Taxonomy" id="1513271"/>
    <lineage>
        <taxon>Bacteria</taxon>
        <taxon>Pseudomonadati</taxon>
        <taxon>Pseudomonadota</taxon>
        <taxon>Gammaproteobacteria</taxon>
        <taxon>Alteromonadales</taxon>
        <taxon>Alteromonadaceae</taxon>
        <taxon>Catenovulum</taxon>
    </lineage>
</organism>
<keyword evidence="4 6" id="KW-1133">Transmembrane helix</keyword>
<keyword evidence="6" id="KW-1003">Cell membrane</keyword>
<feature type="transmembrane region" description="Helical" evidence="6">
    <location>
        <begin position="20"/>
        <end position="43"/>
    </location>
</feature>
<feature type="transmembrane region" description="Helical" evidence="6">
    <location>
        <begin position="218"/>
        <end position="240"/>
    </location>
</feature>
<dbReference type="PANTHER" id="PTHR31154:SF4">
    <property type="entry name" value="MEMBRANE TRANSPORTER PROTEIN"/>
    <property type="match status" value="1"/>
</dbReference>
<feature type="transmembrane region" description="Helical" evidence="6">
    <location>
        <begin position="189"/>
        <end position="212"/>
    </location>
</feature>
<feature type="transmembrane region" description="Helical" evidence="6">
    <location>
        <begin position="247"/>
        <end position="266"/>
    </location>
</feature>
<dbReference type="AlphaFoldDB" id="A0A0J8JIL6"/>
<accession>A0A0J8JIL6</accession>
<evidence type="ECO:0000313" key="8">
    <source>
        <dbReference type="Proteomes" id="UP000037600"/>
    </source>
</evidence>
<dbReference type="PANTHER" id="PTHR31154">
    <property type="entry name" value="MEMBRANE TRANSPORTER PROTEIN"/>
    <property type="match status" value="1"/>
</dbReference>
<evidence type="ECO:0000256" key="2">
    <source>
        <dbReference type="ARBA" id="ARBA00009142"/>
    </source>
</evidence>
<gene>
    <name evidence="7" type="ORF">XM47_14995</name>
</gene>
<feature type="transmembrane region" description="Helical" evidence="6">
    <location>
        <begin position="151"/>
        <end position="177"/>
    </location>
</feature>
<comment type="subcellular location">
    <subcellularLocation>
        <location evidence="6">Cell membrane</location>
        <topology evidence="6">Multi-pass membrane protein</topology>
    </subcellularLocation>
    <subcellularLocation>
        <location evidence="1">Membrane</location>
        <topology evidence="1">Multi-pass membrane protein</topology>
    </subcellularLocation>
</comment>
<keyword evidence="8" id="KW-1185">Reference proteome</keyword>
<evidence type="ECO:0000313" key="7">
    <source>
        <dbReference type="EMBL" id="KMT64301.1"/>
    </source>
</evidence>
<proteinExistence type="inferred from homology"/>
<dbReference type="InterPro" id="IPR002781">
    <property type="entry name" value="TM_pro_TauE-like"/>
</dbReference>
<evidence type="ECO:0000256" key="4">
    <source>
        <dbReference type="ARBA" id="ARBA00022989"/>
    </source>
</evidence>
<feature type="transmembrane region" description="Helical" evidence="6">
    <location>
        <begin position="272"/>
        <end position="291"/>
    </location>
</feature>
<feature type="transmembrane region" description="Helical" evidence="6">
    <location>
        <begin position="79"/>
        <end position="98"/>
    </location>
</feature>
<name>A0A0J8JIL6_9ALTE</name>
<dbReference type="GO" id="GO:0005886">
    <property type="term" value="C:plasma membrane"/>
    <property type="evidence" value="ECO:0007669"/>
    <property type="project" value="UniProtKB-SubCell"/>
</dbReference>
<dbReference type="RefSeq" id="WP_048694250.1">
    <property type="nucleotide sequence ID" value="NZ_KQ130499.1"/>
</dbReference>
<keyword evidence="5 6" id="KW-0472">Membrane</keyword>
<feature type="transmembrane region" description="Helical" evidence="6">
    <location>
        <begin position="55"/>
        <end position="73"/>
    </location>
</feature>
<comment type="similarity">
    <text evidence="2 6">Belongs to the 4-toluene sulfonate uptake permease (TSUP) (TC 2.A.102) family.</text>
</comment>
<sequence length="295" mass="32048">MFISQSWHYFNDFWPMSLTMALGSFVAGSTPTGGAAVAFPVFTKVLDISAADARTFGFMIQSIGMTSAALYIWHRKLPVLKPVILFASLGGIIGNLIAQNGIEIPAGIAKITFTSLLCMFALALLYCTCSTKPKSQYLKLHVTKKSARLEFFIAGVFGGFIAEMTGSGVDIIVFILLTLSYRVSEKISIPTTVICMAINSIYGFITHAFYIQDTAPMFGPWLVSIPIVAIGAPIGAWLVTQISNKSIICLICFLVALDLISSLAILNFNTSMYQTICLSCLVCGSTFYCLIKRTK</sequence>
<protein>
    <recommendedName>
        <fullName evidence="6">Probable membrane transporter protein</fullName>
    </recommendedName>
</protein>
<dbReference type="EMBL" id="LAZL01000027">
    <property type="protein sequence ID" value="KMT64301.1"/>
    <property type="molecule type" value="Genomic_DNA"/>
</dbReference>
<dbReference type="STRING" id="1513271.XM47_14995"/>